<evidence type="ECO:0000313" key="2">
    <source>
        <dbReference type="EMBL" id="KAF2119401.1"/>
    </source>
</evidence>
<accession>A0A6A5ZMC9</accession>
<feature type="region of interest" description="Disordered" evidence="1">
    <location>
        <begin position="124"/>
        <end position="162"/>
    </location>
</feature>
<evidence type="ECO:0000313" key="3">
    <source>
        <dbReference type="Proteomes" id="UP000799770"/>
    </source>
</evidence>
<organism evidence="2 3">
    <name type="scientific">Lophiotrema nucula</name>
    <dbReference type="NCBI Taxonomy" id="690887"/>
    <lineage>
        <taxon>Eukaryota</taxon>
        <taxon>Fungi</taxon>
        <taxon>Dikarya</taxon>
        <taxon>Ascomycota</taxon>
        <taxon>Pezizomycotina</taxon>
        <taxon>Dothideomycetes</taxon>
        <taxon>Pleosporomycetidae</taxon>
        <taxon>Pleosporales</taxon>
        <taxon>Lophiotremataceae</taxon>
        <taxon>Lophiotrema</taxon>
    </lineage>
</organism>
<dbReference type="AlphaFoldDB" id="A0A6A5ZMC9"/>
<evidence type="ECO:0008006" key="4">
    <source>
        <dbReference type="Google" id="ProtNLM"/>
    </source>
</evidence>
<dbReference type="OrthoDB" id="5288718at2759"/>
<reference evidence="2" key="1">
    <citation type="journal article" date="2020" name="Stud. Mycol.">
        <title>101 Dothideomycetes genomes: a test case for predicting lifestyles and emergence of pathogens.</title>
        <authorList>
            <person name="Haridas S."/>
            <person name="Albert R."/>
            <person name="Binder M."/>
            <person name="Bloem J."/>
            <person name="Labutti K."/>
            <person name="Salamov A."/>
            <person name="Andreopoulos B."/>
            <person name="Baker S."/>
            <person name="Barry K."/>
            <person name="Bills G."/>
            <person name="Bluhm B."/>
            <person name="Cannon C."/>
            <person name="Castanera R."/>
            <person name="Culley D."/>
            <person name="Daum C."/>
            <person name="Ezra D."/>
            <person name="Gonzalez J."/>
            <person name="Henrissat B."/>
            <person name="Kuo A."/>
            <person name="Liang C."/>
            <person name="Lipzen A."/>
            <person name="Lutzoni F."/>
            <person name="Magnuson J."/>
            <person name="Mondo S."/>
            <person name="Nolan M."/>
            <person name="Ohm R."/>
            <person name="Pangilinan J."/>
            <person name="Park H.-J."/>
            <person name="Ramirez L."/>
            <person name="Alfaro M."/>
            <person name="Sun H."/>
            <person name="Tritt A."/>
            <person name="Yoshinaga Y."/>
            <person name="Zwiers L.-H."/>
            <person name="Turgeon B."/>
            <person name="Goodwin S."/>
            <person name="Spatafora J."/>
            <person name="Crous P."/>
            <person name="Grigoriev I."/>
        </authorList>
    </citation>
    <scope>NUCLEOTIDE SEQUENCE</scope>
    <source>
        <strain evidence="2">CBS 627.86</strain>
    </source>
</reference>
<proteinExistence type="predicted"/>
<dbReference type="Pfam" id="PF01063">
    <property type="entry name" value="Aminotran_4"/>
    <property type="match status" value="1"/>
</dbReference>
<dbReference type="InterPro" id="IPR036038">
    <property type="entry name" value="Aminotransferase-like"/>
</dbReference>
<dbReference type="SUPFAM" id="SSF56752">
    <property type="entry name" value="D-aminoacid aminotransferase-like PLP-dependent enzymes"/>
    <property type="match status" value="1"/>
</dbReference>
<dbReference type="Gene3D" id="3.20.10.10">
    <property type="entry name" value="D-amino Acid Aminotransferase, subunit A, domain 2"/>
    <property type="match status" value="1"/>
</dbReference>
<gene>
    <name evidence="2" type="ORF">BDV96DRAFT_344740</name>
</gene>
<protein>
    <recommendedName>
        <fullName evidence="4">Aminotransferase</fullName>
    </recommendedName>
</protein>
<keyword evidence="3" id="KW-1185">Reference proteome</keyword>
<evidence type="ECO:0000256" key="1">
    <source>
        <dbReference type="SAM" id="MobiDB-lite"/>
    </source>
</evidence>
<dbReference type="InterPro" id="IPR043131">
    <property type="entry name" value="BCAT-like_N"/>
</dbReference>
<name>A0A6A5ZMC9_9PLEO</name>
<feature type="compositionally biased region" description="Polar residues" evidence="1">
    <location>
        <begin position="152"/>
        <end position="162"/>
    </location>
</feature>
<dbReference type="EMBL" id="ML977315">
    <property type="protein sequence ID" value="KAF2119401.1"/>
    <property type="molecule type" value="Genomic_DNA"/>
</dbReference>
<dbReference type="InterPro" id="IPR043132">
    <property type="entry name" value="BCAT-like_C"/>
</dbReference>
<sequence length="335" mass="37133">MPSEMSFQLFTSLRYDPQLLTSDENSWDVLNFVSPSPFYMLRYHRDRMLEAAQHFDFHEVAKRLENGKALHNDLIHHVNQWAEKGGQDEALKLRLLFDKDANLEVDISVVPPVPLETLYPPSFEPPSAASAPHPAKAFKPSPLTGGALSLGPTDTLSPQGQPSTWLVRLDKAATPSTPFTLLKTTHRDFYDTSRARALPKNPTTPAFAEVMLFNECNELTEGTMTSLYLFRGGRWITPPVGVPTGEFTSSTLKTSESGEDHCDEGELRKPFAGRWGHSVRSAKVGAGGQRGTTRRWALKKGMCMEEPVSVDTVQVGENVWVSNGVRGFGYGKVVE</sequence>
<dbReference type="InterPro" id="IPR001544">
    <property type="entry name" value="Aminotrans_IV"/>
</dbReference>
<dbReference type="GO" id="GO:0003824">
    <property type="term" value="F:catalytic activity"/>
    <property type="evidence" value="ECO:0007669"/>
    <property type="project" value="InterPro"/>
</dbReference>
<dbReference type="Proteomes" id="UP000799770">
    <property type="component" value="Unassembled WGS sequence"/>
</dbReference>
<feature type="compositionally biased region" description="Low complexity" evidence="1">
    <location>
        <begin position="125"/>
        <end position="142"/>
    </location>
</feature>
<dbReference type="Gene3D" id="3.30.470.10">
    <property type="match status" value="1"/>
</dbReference>